<feature type="domain" description="Aminoglycoside phosphotransferase" evidence="2">
    <location>
        <begin position="265"/>
        <end position="298"/>
    </location>
</feature>
<feature type="region of interest" description="Disordered" evidence="1">
    <location>
        <begin position="52"/>
        <end position="72"/>
    </location>
</feature>
<gene>
    <name evidence="3" type="ORF">BD410DRAFT_842037</name>
</gene>
<dbReference type="Pfam" id="PF01636">
    <property type="entry name" value="APH"/>
    <property type="match status" value="1"/>
</dbReference>
<dbReference type="Proteomes" id="UP000294933">
    <property type="component" value="Unassembled WGS sequence"/>
</dbReference>
<organism evidence="3 4">
    <name type="scientific">Rickenella mellea</name>
    <dbReference type="NCBI Taxonomy" id="50990"/>
    <lineage>
        <taxon>Eukaryota</taxon>
        <taxon>Fungi</taxon>
        <taxon>Dikarya</taxon>
        <taxon>Basidiomycota</taxon>
        <taxon>Agaricomycotina</taxon>
        <taxon>Agaricomycetes</taxon>
        <taxon>Hymenochaetales</taxon>
        <taxon>Rickenellaceae</taxon>
        <taxon>Rickenella</taxon>
    </lineage>
</organism>
<proteinExistence type="predicted"/>
<evidence type="ECO:0000259" key="2">
    <source>
        <dbReference type="Pfam" id="PF01636"/>
    </source>
</evidence>
<evidence type="ECO:0000313" key="3">
    <source>
        <dbReference type="EMBL" id="TDL19488.1"/>
    </source>
</evidence>
<dbReference type="AlphaFoldDB" id="A0A4Y7PWT8"/>
<dbReference type="InterPro" id="IPR002575">
    <property type="entry name" value="Aminoglycoside_PTrfase"/>
</dbReference>
<dbReference type="Gene3D" id="1.10.510.10">
    <property type="entry name" value="Transferase(Phosphotransferase) domain 1"/>
    <property type="match status" value="1"/>
</dbReference>
<evidence type="ECO:0000313" key="4">
    <source>
        <dbReference type="Proteomes" id="UP000294933"/>
    </source>
</evidence>
<dbReference type="OrthoDB" id="3049995at2759"/>
<dbReference type="EMBL" id="ML170196">
    <property type="protein sequence ID" value="TDL19488.1"/>
    <property type="molecule type" value="Genomic_DNA"/>
</dbReference>
<dbReference type="STRING" id="50990.A0A4Y7PWT8"/>
<sequence length="328" mass="34987">MYKRVSDVEIRDSTITEIQYSLFPEGTNVLARKITKPAPITRVAPTTKLVPTTKLNSPAQPSPTPKLVRTTSPKLATTSALAGTSTLVTASAISKPPVTSVSRSSSSLATTPAVTTTSALPVCSIRNQRRVVKKRAFITRDKAPPTLPVTIEGKTFGLTKNDDQGNNAVVYKVTSGSDIGSFAKTPLTKSLQREAIFTETVGQLIAFGVDPCREFEFMIVQAAPGATLPKIQKFVTAKENGRTECLAVVRQAVDVAVAKARSVFAEKEINHGDINPGNVLFDDEIQEATLIDWGSATTRPINSIAEGQALFEFNKLCVGAAPDPEGSS</sequence>
<accession>A0A4Y7PWT8</accession>
<dbReference type="SUPFAM" id="SSF56112">
    <property type="entry name" value="Protein kinase-like (PK-like)"/>
    <property type="match status" value="1"/>
</dbReference>
<evidence type="ECO:0000256" key="1">
    <source>
        <dbReference type="SAM" id="MobiDB-lite"/>
    </source>
</evidence>
<protein>
    <recommendedName>
        <fullName evidence="2">Aminoglycoside phosphotransferase domain-containing protein</fullName>
    </recommendedName>
</protein>
<name>A0A4Y7PWT8_9AGAM</name>
<dbReference type="InterPro" id="IPR011009">
    <property type="entry name" value="Kinase-like_dom_sf"/>
</dbReference>
<reference evidence="3 4" key="1">
    <citation type="submission" date="2018-06" db="EMBL/GenBank/DDBJ databases">
        <title>A transcriptomic atlas of mushroom development highlights an independent origin of complex multicellularity.</title>
        <authorList>
            <consortium name="DOE Joint Genome Institute"/>
            <person name="Krizsan K."/>
            <person name="Almasi E."/>
            <person name="Merenyi Z."/>
            <person name="Sahu N."/>
            <person name="Viragh M."/>
            <person name="Koszo T."/>
            <person name="Mondo S."/>
            <person name="Kiss B."/>
            <person name="Balint B."/>
            <person name="Kues U."/>
            <person name="Barry K."/>
            <person name="Hegedus J.C."/>
            <person name="Henrissat B."/>
            <person name="Johnson J."/>
            <person name="Lipzen A."/>
            <person name="Ohm R."/>
            <person name="Nagy I."/>
            <person name="Pangilinan J."/>
            <person name="Yan J."/>
            <person name="Xiong Y."/>
            <person name="Grigoriev I.V."/>
            <person name="Hibbett D.S."/>
            <person name="Nagy L.G."/>
        </authorList>
    </citation>
    <scope>NUCLEOTIDE SEQUENCE [LARGE SCALE GENOMIC DNA]</scope>
    <source>
        <strain evidence="3 4">SZMC22713</strain>
    </source>
</reference>
<dbReference type="VEuPathDB" id="FungiDB:BD410DRAFT_842037"/>
<keyword evidence="4" id="KW-1185">Reference proteome</keyword>